<comment type="caution">
    <text evidence="2">The sequence shown here is derived from an EMBL/GenBank/DDBJ whole genome shotgun (WGS) entry which is preliminary data.</text>
</comment>
<dbReference type="AlphaFoldDB" id="A0ABD1AAF8"/>
<dbReference type="PROSITE" id="PS50181">
    <property type="entry name" value="FBOX"/>
    <property type="match status" value="1"/>
</dbReference>
<dbReference type="InterPro" id="IPR017451">
    <property type="entry name" value="F-box-assoc_interact_dom"/>
</dbReference>
<dbReference type="PANTHER" id="PTHR31672">
    <property type="entry name" value="BNACNNG10540D PROTEIN"/>
    <property type="match status" value="1"/>
</dbReference>
<gene>
    <name evidence="2" type="ORF">V5N11_009874</name>
</gene>
<dbReference type="Pfam" id="PF00646">
    <property type="entry name" value="F-box"/>
    <property type="match status" value="1"/>
</dbReference>
<dbReference type="Pfam" id="PF07734">
    <property type="entry name" value="FBA_1"/>
    <property type="match status" value="1"/>
</dbReference>
<keyword evidence="3" id="KW-1185">Reference proteome</keyword>
<dbReference type="InterPro" id="IPR050796">
    <property type="entry name" value="SCF_F-box_component"/>
</dbReference>
<dbReference type="NCBIfam" id="TIGR01640">
    <property type="entry name" value="F_box_assoc_1"/>
    <property type="match status" value="1"/>
</dbReference>
<dbReference type="CDD" id="cd22157">
    <property type="entry name" value="F-box_AtFBW1-like"/>
    <property type="match status" value="1"/>
</dbReference>
<dbReference type="SMART" id="SM00256">
    <property type="entry name" value="FBOX"/>
    <property type="match status" value="1"/>
</dbReference>
<protein>
    <submittedName>
        <fullName evidence="2">F-box protein</fullName>
    </submittedName>
</protein>
<evidence type="ECO:0000313" key="3">
    <source>
        <dbReference type="Proteomes" id="UP001558713"/>
    </source>
</evidence>
<accession>A0ABD1AAF8</accession>
<organism evidence="2 3">
    <name type="scientific">Cardamine amara subsp. amara</name>
    <dbReference type="NCBI Taxonomy" id="228776"/>
    <lineage>
        <taxon>Eukaryota</taxon>
        <taxon>Viridiplantae</taxon>
        <taxon>Streptophyta</taxon>
        <taxon>Embryophyta</taxon>
        <taxon>Tracheophyta</taxon>
        <taxon>Spermatophyta</taxon>
        <taxon>Magnoliopsida</taxon>
        <taxon>eudicotyledons</taxon>
        <taxon>Gunneridae</taxon>
        <taxon>Pentapetalae</taxon>
        <taxon>rosids</taxon>
        <taxon>malvids</taxon>
        <taxon>Brassicales</taxon>
        <taxon>Brassicaceae</taxon>
        <taxon>Cardamineae</taxon>
        <taxon>Cardamine</taxon>
    </lineage>
</organism>
<feature type="domain" description="F-box" evidence="1">
    <location>
        <begin position="1"/>
        <end position="44"/>
    </location>
</feature>
<dbReference type="InterPro" id="IPR036047">
    <property type="entry name" value="F-box-like_dom_sf"/>
</dbReference>
<dbReference type="Proteomes" id="UP001558713">
    <property type="component" value="Unassembled WGS sequence"/>
</dbReference>
<dbReference type="SUPFAM" id="SSF81383">
    <property type="entry name" value="F-box domain"/>
    <property type="match status" value="1"/>
</dbReference>
<dbReference type="Gene3D" id="1.20.1280.50">
    <property type="match status" value="1"/>
</dbReference>
<evidence type="ECO:0000313" key="2">
    <source>
        <dbReference type="EMBL" id="KAL1203513.1"/>
    </source>
</evidence>
<dbReference type="InterPro" id="IPR001810">
    <property type="entry name" value="F-box_dom"/>
</dbReference>
<reference evidence="2 3" key="1">
    <citation type="submission" date="2024-04" db="EMBL/GenBank/DDBJ databases">
        <title>Genome assembly C_amara_ONT_v2.</title>
        <authorList>
            <person name="Yant L."/>
            <person name="Moore C."/>
            <person name="Slenker M."/>
        </authorList>
    </citation>
    <scope>NUCLEOTIDE SEQUENCE [LARGE SCALE GENOMIC DNA]</scope>
    <source>
        <tissue evidence="2">Leaf</tissue>
    </source>
</reference>
<dbReference type="InterPro" id="IPR006527">
    <property type="entry name" value="F-box-assoc_dom_typ1"/>
</dbReference>
<evidence type="ECO:0000259" key="1">
    <source>
        <dbReference type="PROSITE" id="PS50181"/>
    </source>
</evidence>
<proteinExistence type="predicted"/>
<sequence length="375" mass="43993">MSDLPEDLVEEILCRVPATSLTQLQSICKRWNSLSNNKRFTRKHSEKSAKQFLILMLKKSRVYLTNVNLHRRRPIEVTGPFSLIDSLSRLNQFKISNISHCDGLLLCTNDYGDYNRLVVWNPCTGQTRWILPIDRCDSCALGSYQDNKSGDNSYKILCFNSWGTKYQIYEINSCLWRTLDVNTLDFFLEFNEWGMHLKGKTYWFASDEKEEQLGIFLVSFDYTTEIFERLLLPCQYPSYETASLSVVREEKLSVLLQHKNTTRTEIWVTNKIDETKLIVSWSKVLTVDLEPELGTWRDVSFFFDEEKKFLVCCDINVSDRDNHKHMIYIVGEDNEVRRLNFGKPTSDPILLNYVPSLTRIQQSGSKRKKRKRIHM</sequence>
<dbReference type="PANTHER" id="PTHR31672:SF13">
    <property type="entry name" value="F-BOX PROTEIN CPR30-LIKE"/>
    <property type="match status" value="1"/>
</dbReference>
<dbReference type="EMBL" id="JBANAX010000556">
    <property type="protein sequence ID" value="KAL1203513.1"/>
    <property type="molecule type" value="Genomic_DNA"/>
</dbReference>
<name>A0ABD1AAF8_CARAN</name>